<evidence type="ECO:0000256" key="1">
    <source>
        <dbReference type="ARBA" id="ARBA00023242"/>
    </source>
</evidence>
<dbReference type="InterPro" id="IPR001138">
    <property type="entry name" value="Zn2Cys6_DnaBD"/>
</dbReference>
<protein>
    <recommendedName>
        <fullName evidence="3">Zn(2)-C6 fungal-type domain-containing protein</fullName>
    </recommendedName>
</protein>
<feature type="compositionally biased region" description="Polar residues" evidence="2">
    <location>
        <begin position="509"/>
        <end position="521"/>
    </location>
</feature>
<evidence type="ECO:0000313" key="5">
    <source>
        <dbReference type="Proteomes" id="UP000799778"/>
    </source>
</evidence>
<dbReference type="EMBL" id="ML978068">
    <property type="protein sequence ID" value="KAF2017558.1"/>
    <property type="molecule type" value="Genomic_DNA"/>
</dbReference>
<evidence type="ECO:0000256" key="2">
    <source>
        <dbReference type="SAM" id="MobiDB-lite"/>
    </source>
</evidence>
<feature type="compositionally biased region" description="Polar residues" evidence="2">
    <location>
        <begin position="439"/>
        <end position="463"/>
    </location>
</feature>
<dbReference type="Gene3D" id="4.10.240.10">
    <property type="entry name" value="Zn(2)-C6 fungal-type DNA-binding domain"/>
    <property type="match status" value="1"/>
</dbReference>
<dbReference type="SMART" id="SM00066">
    <property type="entry name" value="GAL4"/>
    <property type="match status" value="1"/>
</dbReference>
<feature type="region of interest" description="Disordered" evidence="2">
    <location>
        <begin position="26"/>
        <end position="67"/>
    </location>
</feature>
<dbReference type="PROSITE" id="PS50048">
    <property type="entry name" value="ZN2_CY6_FUNGAL_2"/>
    <property type="match status" value="1"/>
</dbReference>
<dbReference type="OrthoDB" id="5394557at2759"/>
<dbReference type="Pfam" id="PF00172">
    <property type="entry name" value="Zn_clus"/>
    <property type="match status" value="1"/>
</dbReference>
<dbReference type="CDD" id="cd00067">
    <property type="entry name" value="GAL4"/>
    <property type="match status" value="1"/>
</dbReference>
<accession>A0A6A5XW63</accession>
<sequence length="521" mass="56727">MELEAYRRYPHQASYDYPVECPGASHASQGGNVGRQDPRLYPMGAPGQGPRGRGVTREEETPPASRRRISVACGRCRRRKIRCSGDPGDGSGCFNCRSAGVDPAYCLFHRVGSTEALDALEKHCEKNCMHASTFPNNPYLNLTPMVPTCVSMPIHSRPISQPHYPQIVTSQPFQPTWTIPYSEDTSPIEAYNQDTAGIFMPSTQMISNVYDQGYRWHQDNHRAAQNLRCLEHDSGSSSMSDGMTQISAPPVLIAAPVDPLSPLSPLNMTSIESALPLTLPKRPHPPQNQMQILDTSAPQRRLPIPQPSSTPASRNIVDQMQDQRLRASSISTNDATTKTSLYRKLPLWPAVGTQSDVKVTLSQNSQSLSEEVLMPTTVPVSVPIAEETTVAVAPDVKPTIQDSSTTLSQAPTSGVSFTTAPLLEMLPVSMPSTTYSNFRNCPSTTGPTSDLSTSFGRNSSDNAPYSLGASGKRHSTGTLSSETGMSRYIPLNAIGPYHPSEYRKRNATKNRSSMSKVNPAH</sequence>
<gene>
    <name evidence="4" type="ORF">BU24DRAFT_449210</name>
</gene>
<evidence type="ECO:0000313" key="4">
    <source>
        <dbReference type="EMBL" id="KAF2017558.1"/>
    </source>
</evidence>
<dbReference type="InterPro" id="IPR036864">
    <property type="entry name" value="Zn2-C6_fun-type_DNA-bd_sf"/>
</dbReference>
<dbReference type="GO" id="GO:0008270">
    <property type="term" value="F:zinc ion binding"/>
    <property type="evidence" value="ECO:0007669"/>
    <property type="project" value="InterPro"/>
</dbReference>
<reference evidence="4" key="1">
    <citation type="journal article" date="2020" name="Stud. Mycol.">
        <title>101 Dothideomycetes genomes: a test case for predicting lifestyles and emergence of pathogens.</title>
        <authorList>
            <person name="Haridas S."/>
            <person name="Albert R."/>
            <person name="Binder M."/>
            <person name="Bloem J."/>
            <person name="Labutti K."/>
            <person name="Salamov A."/>
            <person name="Andreopoulos B."/>
            <person name="Baker S."/>
            <person name="Barry K."/>
            <person name="Bills G."/>
            <person name="Bluhm B."/>
            <person name="Cannon C."/>
            <person name="Castanera R."/>
            <person name="Culley D."/>
            <person name="Daum C."/>
            <person name="Ezra D."/>
            <person name="Gonzalez J."/>
            <person name="Henrissat B."/>
            <person name="Kuo A."/>
            <person name="Liang C."/>
            <person name="Lipzen A."/>
            <person name="Lutzoni F."/>
            <person name="Magnuson J."/>
            <person name="Mondo S."/>
            <person name="Nolan M."/>
            <person name="Ohm R."/>
            <person name="Pangilinan J."/>
            <person name="Park H.-J."/>
            <person name="Ramirez L."/>
            <person name="Alfaro M."/>
            <person name="Sun H."/>
            <person name="Tritt A."/>
            <person name="Yoshinaga Y."/>
            <person name="Zwiers L.-H."/>
            <person name="Turgeon B."/>
            <person name="Goodwin S."/>
            <person name="Spatafora J."/>
            <person name="Crous P."/>
            <person name="Grigoriev I."/>
        </authorList>
    </citation>
    <scope>NUCLEOTIDE SEQUENCE</scope>
    <source>
        <strain evidence="4">CBS 175.79</strain>
    </source>
</reference>
<feature type="domain" description="Zn(2)-C6 fungal-type" evidence="3">
    <location>
        <begin position="72"/>
        <end position="108"/>
    </location>
</feature>
<organism evidence="4 5">
    <name type="scientific">Aaosphaeria arxii CBS 175.79</name>
    <dbReference type="NCBI Taxonomy" id="1450172"/>
    <lineage>
        <taxon>Eukaryota</taxon>
        <taxon>Fungi</taxon>
        <taxon>Dikarya</taxon>
        <taxon>Ascomycota</taxon>
        <taxon>Pezizomycotina</taxon>
        <taxon>Dothideomycetes</taxon>
        <taxon>Pleosporomycetidae</taxon>
        <taxon>Pleosporales</taxon>
        <taxon>Pleosporales incertae sedis</taxon>
        <taxon>Aaosphaeria</taxon>
    </lineage>
</organism>
<evidence type="ECO:0000259" key="3">
    <source>
        <dbReference type="PROSITE" id="PS50048"/>
    </source>
</evidence>
<dbReference type="SUPFAM" id="SSF57701">
    <property type="entry name" value="Zn2/Cys6 DNA-binding domain"/>
    <property type="match status" value="1"/>
</dbReference>
<dbReference type="RefSeq" id="XP_033385897.1">
    <property type="nucleotide sequence ID" value="XM_033530930.1"/>
</dbReference>
<dbReference type="GeneID" id="54288327"/>
<dbReference type="GO" id="GO:0000981">
    <property type="term" value="F:DNA-binding transcription factor activity, RNA polymerase II-specific"/>
    <property type="evidence" value="ECO:0007669"/>
    <property type="project" value="InterPro"/>
</dbReference>
<keyword evidence="1" id="KW-0539">Nucleus</keyword>
<name>A0A6A5XW63_9PLEO</name>
<proteinExistence type="predicted"/>
<dbReference type="Proteomes" id="UP000799778">
    <property type="component" value="Unassembled WGS sequence"/>
</dbReference>
<feature type="region of interest" description="Disordered" evidence="2">
    <location>
        <begin position="439"/>
        <end position="521"/>
    </location>
</feature>
<dbReference type="AlphaFoldDB" id="A0A6A5XW63"/>
<keyword evidence="5" id="KW-1185">Reference proteome</keyword>